<dbReference type="EMBL" id="CM037153">
    <property type="protein sequence ID" value="KAH7857512.1"/>
    <property type="molecule type" value="Genomic_DNA"/>
</dbReference>
<proteinExistence type="predicted"/>
<dbReference type="Proteomes" id="UP000828048">
    <property type="component" value="Chromosome 3"/>
</dbReference>
<accession>A0ACB7YW85</accession>
<keyword evidence="2" id="KW-1185">Reference proteome</keyword>
<gene>
    <name evidence="1" type="ORF">Vadar_013550</name>
</gene>
<sequence>MGKRVAASSPPSFVCKSLGEKTGCLKPILRRLSTVVPAAAAGGELSEGGGEVVVTKGEKKLLFPKRRRPSGFWTCHHHHHRVDGYVPADIYWLGDAIMQASKNMNKLLEKLPPSELIGRVNEQDDCYELRYEVPPGVFKEDVKITVDQDCVLTIKAGHKKEEDEGCSTRHLLPEDAKVDEIKAQMNNGVLIITIPRSFERPKEDVKKVQTR</sequence>
<protein>
    <submittedName>
        <fullName evidence="1">Uncharacterized protein</fullName>
    </submittedName>
</protein>
<comment type="caution">
    <text evidence="1">The sequence shown here is derived from an EMBL/GenBank/DDBJ whole genome shotgun (WGS) entry which is preliminary data.</text>
</comment>
<reference evidence="1 2" key="1">
    <citation type="journal article" date="2021" name="Hortic Res">
        <title>High-quality reference genome and annotation aids understanding of berry development for evergreen blueberry (Vaccinium darrowii).</title>
        <authorList>
            <person name="Yu J."/>
            <person name="Hulse-Kemp A.M."/>
            <person name="Babiker E."/>
            <person name="Staton M."/>
        </authorList>
    </citation>
    <scope>NUCLEOTIDE SEQUENCE [LARGE SCALE GENOMIC DNA]</scope>
    <source>
        <strain evidence="2">cv. NJ 8807/NJ 8810</strain>
        <tissue evidence="1">Young leaf</tissue>
    </source>
</reference>
<organism evidence="1 2">
    <name type="scientific">Vaccinium darrowii</name>
    <dbReference type="NCBI Taxonomy" id="229202"/>
    <lineage>
        <taxon>Eukaryota</taxon>
        <taxon>Viridiplantae</taxon>
        <taxon>Streptophyta</taxon>
        <taxon>Embryophyta</taxon>
        <taxon>Tracheophyta</taxon>
        <taxon>Spermatophyta</taxon>
        <taxon>Magnoliopsida</taxon>
        <taxon>eudicotyledons</taxon>
        <taxon>Gunneridae</taxon>
        <taxon>Pentapetalae</taxon>
        <taxon>asterids</taxon>
        <taxon>Ericales</taxon>
        <taxon>Ericaceae</taxon>
        <taxon>Vaccinioideae</taxon>
        <taxon>Vaccinieae</taxon>
        <taxon>Vaccinium</taxon>
    </lineage>
</organism>
<evidence type="ECO:0000313" key="1">
    <source>
        <dbReference type="EMBL" id="KAH7857512.1"/>
    </source>
</evidence>
<evidence type="ECO:0000313" key="2">
    <source>
        <dbReference type="Proteomes" id="UP000828048"/>
    </source>
</evidence>
<name>A0ACB7YW85_9ERIC</name>